<dbReference type="STRING" id="553311.SAMN05216231_2509"/>
<accession>A0A1H1DPJ4</accession>
<dbReference type="RefSeq" id="WP_092493331.1">
    <property type="nucleotide sequence ID" value="NZ_FNKD01000003.1"/>
</dbReference>
<dbReference type="Proteomes" id="UP000199444">
    <property type="component" value="Unassembled WGS sequence"/>
</dbReference>
<dbReference type="AlphaFoldDB" id="A0A1H1DPJ4"/>
<name>A0A1H1DPJ4_9BACI</name>
<keyword evidence="3" id="KW-1185">Reference proteome</keyword>
<evidence type="ECO:0000256" key="1">
    <source>
        <dbReference type="SAM" id="Phobius"/>
    </source>
</evidence>
<protein>
    <submittedName>
        <fullName evidence="2">Uncharacterized protein</fullName>
    </submittedName>
</protein>
<keyword evidence="1" id="KW-1133">Transmembrane helix</keyword>
<organism evidence="2 3">
    <name type="scientific">Virgibacillus salinus</name>
    <dbReference type="NCBI Taxonomy" id="553311"/>
    <lineage>
        <taxon>Bacteria</taxon>
        <taxon>Bacillati</taxon>
        <taxon>Bacillota</taxon>
        <taxon>Bacilli</taxon>
        <taxon>Bacillales</taxon>
        <taxon>Bacillaceae</taxon>
        <taxon>Virgibacillus</taxon>
    </lineage>
</organism>
<keyword evidence="1" id="KW-0812">Transmembrane</keyword>
<sequence length="286" mass="33163">MSKQNIIYSIAIGILIIFSLLNYVKISNVEDRIQTLDNMQGEVQNVNNSVRNISSQVNSQMDKFLREQLWIPEKEYKITNVDLEENKIDVILEWSLRDLLDEEKLAFLYREEGTQEWTELEVNNKGGLNYSLEHTFPLKGNYETQVIATSADGKRSEDLLNLKFKEQLDNRIMIDAFLHPRGNGQFEVNISIHNRLEQEFMLAENKDDLKVKSAKALLYVDGEPIKEMDILERNQGMHSDSFTENINYHNSYNLEDEIGEEANVELRVTVEDGLGLKYETIADTTY</sequence>
<feature type="transmembrane region" description="Helical" evidence="1">
    <location>
        <begin position="6"/>
        <end position="24"/>
    </location>
</feature>
<gene>
    <name evidence="2" type="ORF">SAMN05216231_2509</name>
</gene>
<keyword evidence="1" id="KW-0472">Membrane</keyword>
<evidence type="ECO:0000313" key="3">
    <source>
        <dbReference type="Proteomes" id="UP000199444"/>
    </source>
</evidence>
<dbReference type="EMBL" id="FNKD01000003">
    <property type="protein sequence ID" value="SDQ78270.1"/>
    <property type="molecule type" value="Genomic_DNA"/>
</dbReference>
<evidence type="ECO:0000313" key="2">
    <source>
        <dbReference type="EMBL" id="SDQ78270.1"/>
    </source>
</evidence>
<proteinExistence type="predicted"/>
<reference evidence="2 3" key="1">
    <citation type="submission" date="2016-10" db="EMBL/GenBank/DDBJ databases">
        <authorList>
            <person name="de Groot N.N."/>
        </authorList>
    </citation>
    <scope>NUCLEOTIDE SEQUENCE [LARGE SCALE GENOMIC DNA]</scope>
    <source>
        <strain evidence="2 3">CGMCC 1.10449</strain>
    </source>
</reference>